<gene>
    <name evidence="1" type="ORF">BDV36DRAFT_252971</name>
</gene>
<protein>
    <submittedName>
        <fullName evidence="1">Uncharacterized protein</fullName>
    </submittedName>
</protein>
<accession>A0ABQ6WP59</accession>
<reference evidence="1 2" key="1">
    <citation type="submission" date="2019-04" db="EMBL/GenBank/DDBJ databases">
        <authorList>
            <consortium name="DOE Joint Genome Institute"/>
            <person name="Mondo S."/>
            <person name="Kjaerbolling I."/>
            <person name="Vesth T."/>
            <person name="Frisvad J.C."/>
            <person name="Nybo J.L."/>
            <person name="Theobald S."/>
            <person name="Kildgaard S."/>
            <person name="Isbrandt T."/>
            <person name="Kuo A."/>
            <person name="Sato A."/>
            <person name="Lyhne E.K."/>
            <person name="Kogle M.E."/>
            <person name="Wiebenga A."/>
            <person name="Kun R.S."/>
            <person name="Lubbers R.J."/>
            <person name="Makela M.R."/>
            <person name="Barry K."/>
            <person name="Chovatia M."/>
            <person name="Clum A."/>
            <person name="Daum C."/>
            <person name="Haridas S."/>
            <person name="He G."/>
            <person name="LaButti K."/>
            <person name="Lipzen A."/>
            <person name="Riley R."/>
            <person name="Salamov A."/>
            <person name="Simmons B.A."/>
            <person name="Magnuson J.K."/>
            <person name="Henrissat B."/>
            <person name="Mortensen U.H."/>
            <person name="Larsen T.O."/>
            <person name="Devries R.P."/>
            <person name="Grigoriev I.V."/>
            <person name="Machida M."/>
            <person name="Baker S.E."/>
            <person name="Andersen M.R."/>
            <person name="Cantor M.N."/>
            <person name="Hua S.X."/>
        </authorList>
    </citation>
    <scope>NUCLEOTIDE SEQUENCE [LARGE SCALE GENOMIC DNA]</scope>
    <source>
        <strain evidence="1 2">CBS 117616</strain>
    </source>
</reference>
<dbReference type="EMBL" id="ML735722">
    <property type="protein sequence ID" value="KAE8418905.1"/>
    <property type="molecule type" value="Genomic_DNA"/>
</dbReference>
<sequence length="65" mass="7521">MQRVDWRVAGVKKGVMNDRFQARVFGRSLLAHHPLERGPRGGRVPRSREFDIGYLNLFVEGFLHS</sequence>
<proteinExistence type="predicted"/>
<keyword evidence="2" id="KW-1185">Reference proteome</keyword>
<name>A0ABQ6WP59_9EURO</name>
<evidence type="ECO:0000313" key="1">
    <source>
        <dbReference type="EMBL" id="KAE8418905.1"/>
    </source>
</evidence>
<dbReference type="Proteomes" id="UP000325395">
    <property type="component" value="Unassembled WGS sequence"/>
</dbReference>
<evidence type="ECO:0000313" key="2">
    <source>
        <dbReference type="Proteomes" id="UP000325395"/>
    </source>
</evidence>
<organism evidence="1 2">
    <name type="scientific">Aspergillus pseudocaelatus</name>
    <dbReference type="NCBI Taxonomy" id="1825620"/>
    <lineage>
        <taxon>Eukaryota</taxon>
        <taxon>Fungi</taxon>
        <taxon>Dikarya</taxon>
        <taxon>Ascomycota</taxon>
        <taxon>Pezizomycotina</taxon>
        <taxon>Eurotiomycetes</taxon>
        <taxon>Eurotiomycetidae</taxon>
        <taxon>Eurotiales</taxon>
        <taxon>Aspergillaceae</taxon>
        <taxon>Aspergillus</taxon>
        <taxon>Aspergillus subgen. Circumdati</taxon>
    </lineage>
</organism>